<dbReference type="Pfam" id="PF21079">
    <property type="entry name" value="GDH_HM2"/>
    <property type="match status" value="1"/>
</dbReference>
<feature type="domain" description="NAD-specific glutamate dehydrogenase C-terminal" evidence="3">
    <location>
        <begin position="1246"/>
        <end position="1580"/>
    </location>
</feature>
<dbReference type="Pfam" id="PF21077">
    <property type="entry name" value="GDH_ACT3"/>
    <property type="match status" value="1"/>
</dbReference>
<keyword evidence="1" id="KW-0560">Oxidoreductase</keyword>
<dbReference type="Pfam" id="PF21078">
    <property type="entry name" value="GDH_HM3"/>
    <property type="match status" value="1"/>
</dbReference>
<dbReference type="RefSeq" id="WP_109719157.1">
    <property type="nucleotide sequence ID" value="NZ_QEQK01000003.1"/>
</dbReference>
<dbReference type="InterPro" id="IPR028971">
    <property type="entry name" value="NAD-GDH_cat"/>
</dbReference>
<dbReference type="EMBL" id="QEQK01000003">
    <property type="protein sequence ID" value="PWN57077.1"/>
    <property type="molecule type" value="Genomic_DNA"/>
</dbReference>
<dbReference type="Pfam" id="PF21074">
    <property type="entry name" value="GDH_C"/>
    <property type="match status" value="1"/>
</dbReference>
<evidence type="ECO:0000259" key="4">
    <source>
        <dbReference type="Pfam" id="PF21075"/>
    </source>
</evidence>
<dbReference type="PANTHER" id="PTHR43403:SF1">
    <property type="entry name" value="NAD-SPECIFIC GLUTAMATE DEHYDROGENASE"/>
    <property type="match status" value="1"/>
</dbReference>
<dbReference type="GO" id="GO:0006538">
    <property type="term" value="P:L-glutamate catabolic process"/>
    <property type="evidence" value="ECO:0007669"/>
    <property type="project" value="InterPro"/>
</dbReference>
<evidence type="ECO:0000313" key="8">
    <source>
        <dbReference type="Proteomes" id="UP000251800"/>
    </source>
</evidence>
<dbReference type="InterPro" id="IPR024727">
    <property type="entry name" value="NAD_Glu_DH_N_ACT1"/>
</dbReference>
<feature type="domain" description="NAD-glutamate dehydrogenase ACT2" evidence="5">
    <location>
        <begin position="394"/>
        <end position="483"/>
    </location>
</feature>
<dbReference type="InterPro" id="IPR049059">
    <property type="entry name" value="NAD_Glu_DH_HM1"/>
</dbReference>
<dbReference type="Proteomes" id="UP000251800">
    <property type="component" value="Unassembled WGS sequence"/>
</dbReference>
<dbReference type="Pfam" id="PF05088">
    <property type="entry name" value="Bac_GDH_CD"/>
    <property type="match status" value="1"/>
</dbReference>
<accession>A0A363UNV8</accession>
<dbReference type="PANTHER" id="PTHR43403">
    <property type="entry name" value="NAD-SPECIFIC GLUTAMATE DEHYDROGENASE"/>
    <property type="match status" value="1"/>
</dbReference>
<proteinExistence type="predicted"/>
<dbReference type="SUPFAM" id="SSF53223">
    <property type="entry name" value="Aminoacid dehydrogenase-like, N-terminal domain"/>
    <property type="match status" value="1"/>
</dbReference>
<evidence type="ECO:0000259" key="2">
    <source>
        <dbReference type="Pfam" id="PF05088"/>
    </source>
</evidence>
<dbReference type="Pfam" id="PF21075">
    <property type="entry name" value="GDH_ACT1"/>
    <property type="match status" value="1"/>
</dbReference>
<dbReference type="InterPro" id="IPR049056">
    <property type="entry name" value="NAD_Glu_DH_HM3"/>
</dbReference>
<dbReference type="InterPro" id="IPR049064">
    <property type="entry name" value="NAD_Glu_DH_ACT3"/>
</dbReference>
<name>A0A363UNV8_9GAMM</name>
<dbReference type="GO" id="GO:0004352">
    <property type="term" value="F:glutamate dehydrogenase (NAD+) activity"/>
    <property type="evidence" value="ECO:0007669"/>
    <property type="project" value="InterPro"/>
</dbReference>
<dbReference type="InterPro" id="IPR046346">
    <property type="entry name" value="Aminoacid_DH-like_N_sf"/>
</dbReference>
<feature type="domain" description="NAD-glutamate dehydrogenase catalytic" evidence="2">
    <location>
        <begin position="705"/>
        <end position="1199"/>
    </location>
</feature>
<reference evidence="7 8" key="1">
    <citation type="submission" date="2018-05" db="EMBL/GenBank/DDBJ databases">
        <title>Abyssibacter profundi OUC007T gen. nov., sp. nov, a marine bacterium isolated from seawater of the Mariana Trench.</title>
        <authorList>
            <person name="Zhou S."/>
        </authorList>
    </citation>
    <scope>NUCLEOTIDE SEQUENCE [LARGE SCALE GENOMIC DNA]</scope>
    <source>
        <strain evidence="7 8">OUC007</strain>
    </source>
</reference>
<dbReference type="InterPro" id="IPR048381">
    <property type="entry name" value="GDH_C"/>
</dbReference>
<dbReference type="SUPFAM" id="SSF51735">
    <property type="entry name" value="NAD(P)-binding Rossmann-fold domains"/>
    <property type="match status" value="1"/>
</dbReference>
<dbReference type="InterPro" id="IPR007780">
    <property type="entry name" value="NAD_Glu_DH_bac"/>
</dbReference>
<dbReference type="InterPro" id="IPR049058">
    <property type="entry name" value="NAD_Glu_DH_HM2"/>
</dbReference>
<dbReference type="PIRSF" id="PIRSF036761">
    <property type="entry name" value="GDH_Mll4104"/>
    <property type="match status" value="1"/>
</dbReference>
<feature type="domain" description="NAD-glutamate dehydrogenase ACT3" evidence="6">
    <location>
        <begin position="549"/>
        <end position="601"/>
    </location>
</feature>
<organism evidence="7 8">
    <name type="scientific">Abyssibacter profundi</name>
    <dbReference type="NCBI Taxonomy" id="2182787"/>
    <lineage>
        <taxon>Bacteria</taxon>
        <taxon>Pseudomonadati</taxon>
        <taxon>Pseudomonadota</taxon>
        <taxon>Gammaproteobacteria</taxon>
        <taxon>Chromatiales</taxon>
        <taxon>Oceanococcaceae</taxon>
        <taxon>Abyssibacter</taxon>
    </lineage>
</organism>
<dbReference type="InterPro" id="IPR049062">
    <property type="entry name" value="NAD_Glu_DH_ACT2"/>
</dbReference>
<protein>
    <submittedName>
        <fullName evidence="7">NAD-glutamate dehydrogenase</fullName>
    </submittedName>
</protein>
<evidence type="ECO:0000313" key="7">
    <source>
        <dbReference type="EMBL" id="PWN57077.1"/>
    </source>
</evidence>
<dbReference type="GO" id="GO:0004069">
    <property type="term" value="F:L-aspartate:2-oxoglutarate aminotransferase activity"/>
    <property type="evidence" value="ECO:0007669"/>
    <property type="project" value="InterPro"/>
</dbReference>
<dbReference type="Gene3D" id="3.40.50.720">
    <property type="entry name" value="NAD(P)-binding Rossmann-like Domain"/>
    <property type="match status" value="1"/>
</dbReference>
<comment type="caution">
    <text evidence="7">The sequence shown here is derived from an EMBL/GenBank/DDBJ whole genome shotgun (WGS) entry which is preliminary data.</text>
</comment>
<dbReference type="OrthoDB" id="9758052at2"/>
<evidence type="ECO:0000256" key="1">
    <source>
        <dbReference type="ARBA" id="ARBA00023002"/>
    </source>
</evidence>
<evidence type="ECO:0000259" key="6">
    <source>
        <dbReference type="Pfam" id="PF21077"/>
    </source>
</evidence>
<evidence type="ECO:0000259" key="3">
    <source>
        <dbReference type="Pfam" id="PF21074"/>
    </source>
</evidence>
<dbReference type="InterPro" id="IPR036291">
    <property type="entry name" value="NAD(P)-bd_dom_sf"/>
</dbReference>
<evidence type="ECO:0000259" key="5">
    <source>
        <dbReference type="Pfam" id="PF21076"/>
    </source>
</evidence>
<gene>
    <name evidence="7" type="ORF">DEH80_03850</name>
</gene>
<keyword evidence="8" id="KW-1185">Reference proteome</keyword>
<dbReference type="Pfam" id="PF21073">
    <property type="entry name" value="GDH_HM1"/>
    <property type="match status" value="1"/>
</dbReference>
<sequence length="1590" mass="178732">MASNRFERQRELIDSLLDDVSDASDDFREFLRQCVDLAPLETLEGSKPQALVALARSLYDETATLDGVLVSIRRPDDESPMAHLSTACIDRPFLVDSLSMAVRDTGSSIDWLIHPVIRVERDDQGRRQRVVPRDADGGQEESYIRLIFDPLADDDAYQQLEQRVHRVMADLQAVVEDYVPMRRRVQSIIAELKYPAPGCDEQQFAEAQAFLEWLDEDHFTFLGFRQTQLIGDGEQRELQFVPDSGLGLLRDERTRDLDAPYVAPPQELQKYANSSRLVVITKSAARSHIHHPDYMDSISLKHYDERGEVVGTYRFLGLFASNVYVSPTNSIPIVRRKLDYVVAKTRLPSDSHAAKSLRDVIESLPRDELFQGGEGELYEMALAIRALRDRQQLKFLMRRDRYGRFYSCLIYMPRDRYGWQVRGRMEEILQQVFDATGIERQVQFMRDGFARIHFLVRTRTGTQIEQSAAEIESRLLEATRTWQDALREELTQRATPQEAARLMSRYGDAFQAGYISTVSAADAADDIAVLESLDDDTPWRPRLLLGDPARVKLYISGEPDALSNVLPTLEHFGLSVATQRPYRLAGDARHLWIQEFECRGVPDDSDEQAARRFEAVMEVVRSGLHENDHLNSLVFSAGLNWRRIGLVRAWLRYLVQTGMPYSPSYMAEIMSSHGELMAKIVALFERRFDPQSAAPEQNDADEQAVLSALDAVDSLDADRLLRACLDVVRACLRTNYYQCGEDGQPKPWIVFKLDPSRIAELPKPLPKIETFVYAPDVEGVHLRGGMVARGGLRWSDRREDFRTEVLGLMKAQMVKNAVIVPVGAKGGFVVKKRVAPHDRDAYQQAGIAAYKTFIRGLLDITDNRVGNDIVKPEHVVCYDDDDPYLVVAADKGTASFSDIANGISEDYGFWLGDAFASGGKAGYDHKKMGITARSAWESVKRHFREMGRDTQSEPFTVVGIGDMSGDVFGNGMLLSEQIRLVGAFNHLHIFIDPDPDPASSFAERKRLFEMGRSSWTDYDQSKLSDGGGIFERSAKRIELNDAMRRVLCTDAESLRPNELIQAMLTAPVDLLWNGGIGTYVRASDEANADVGDRSNDVLRVTARSLRCKVIGEGGNLGLTQRGRIEFALQGGRINTDAIDNVGGVASSDREVNIKIPLNEAIRAGDLDETTRNDWLAEATEDVARFVLSDAYEQGRVISMMQTTAAVRLDEHANLMRMLERKGLLDRAIEFLPNEDELAERRNRRIGLTRPELAVLLAYSKIALFQTLLDSELPDDPGLEPLLTAYFPESLRGQRPDAFAEHRLRRELIATQVTNHLVDTMGMAFPHRIAAEQGVGLPAVARAFVVATRVLKAQSYYEDIQALDGELHAKVQYQLMSRVAGLIKHACTVFLLHPDRALSIEEQVSGYHQDLEAIETGLPQLLPTDYRSDWTSAAEHWQDQSVPEALALRIASTRVLGPALEISALRQSSGRPLELVARTFFHVGEAFSMLWMHRAINSLEVSGRWPALARATLRDDAHRLHGLITEQVLRESGEAPEDLFEAWAQRYEEPVAFARRRIGEIQDSSDAADFLGLSVAVRELRKLRLMDDGGG</sequence>
<feature type="domain" description="NAD-glutamate dehydrogenase N-terminal ACT1" evidence="4">
    <location>
        <begin position="30"/>
        <end position="163"/>
    </location>
</feature>
<dbReference type="Pfam" id="PF21076">
    <property type="entry name" value="GDH_ACT2"/>
    <property type="match status" value="1"/>
</dbReference>